<dbReference type="AlphaFoldDB" id="A0A074JWW8"/>
<evidence type="ECO:0000313" key="5">
    <source>
        <dbReference type="EMBL" id="KEO53827.1"/>
    </source>
</evidence>
<dbReference type="OrthoDB" id="9768183at2"/>
<dbReference type="Gene3D" id="3.40.190.10">
    <property type="entry name" value="Periplasmic binding protein-like II"/>
    <property type="match status" value="2"/>
</dbReference>
<organism evidence="5 6">
    <name type="scientific">Thioclava indica</name>
    <dbReference type="NCBI Taxonomy" id="1353528"/>
    <lineage>
        <taxon>Bacteria</taxon>
        <taxon>Pseudomonadati</taxon>
        <taxon>Pseudomonadota</taxon>
        <taxon>Alphaproteobacteria</taxon>
        <taxon>Rhodobacterales</taxon>
        <taxon>Paracoccaceae</taxon>
        <taxon>Thioclava</taxon>
    </lineage>
</organism>
<feature type="chain" id="PRO_5001695271" description="Solute-binding protein family 3/N-terminal domain-containing protein" evidence="2">
    <location>
        <begin position="30"/>
        <end position="272"/>
    </location>
</feature>
<dbReference type="STRING" id="1353528.DT23_06565"/>
<evidence type="ECO:0008006" key="7">
    <source>
        <dbReference type="Google" id="ProtNLM"/>
    </source>
</evidence>
<evidence type="ECO:0000259" key="3">
    <source>
        <dbReference type="SMART" id="SM00062"/>
    </source>
</evidence>
<feature type="domain" description="Ionotropic glutamate receptor C-terminal" evidence="4">
    <location>
        <begin position="36"/>
        <end position="253"/>
    </location>
</feature>
<dbReference type="EMBL" id="AUNB01000062">
    <property type="protein sequence ID" value="KEO53827.1"/>
    <property type="molecule type" value="Genomic_DNA"/>
</dbReference>
<dbReference type="GO" id="GO:0016020">
    <property type="term" value="C:membrane"/>
    <property type="evidence" value="ECO:0007669"/>
    <property type="project" value="InterPro"/>
</dbReference>
<sequence length="272" mass="28741">MKRRQLFALAAPLIASAAFSFGATTAALAESSAPVNIVVGADTTFPPFESEVDGKVSGFDIDMIKSIAKAENMTVTLKTLPFSGIIPSLQAGSLDAAVAGITIKTNRMKNVDFSDAYYKSGLSILVKKGSDITGFDTLKGHVVATKMATSSVDYLTQHGFSTDHIKQFPNIDSAYQALMTGGADAVLFDNPVNLNFKNSQPDVKTVGPLLTGEYYGIAVSKKHPELVAKLNAGLAKIRANGEYKQLFVKYFGGDMSGAVDTVEKPAAVAVSE</sequence>
<name>A0A074JWW8_9RHOB</name>
<dbReference type="RefSeq" id="WP_051697344.1">
    <property type="nucleotide sequence ID" value="NZ_AUNB01000062.1"/>
</dbReference>
<dbReference type="InterPro" id="IPR001638">
    <property type="entry name" value="Solute-binding_3/MltF_N"/>
</dbReference>
<dbReference type="SUPFAM" id="SSF53850">
    <property type="entry name" value="Periplasmic binding protein-like II"/>
    <property type="match status" value="1"/>
</dbReference>
<gene>
    <name evidence="5" type="ORF">DT23_06565</name>
</gene>
<dbReference type="PANTHER" id="PTHR35936">
    <property type="entry name" value="MEMBRANE-BOUND LYTIC MUREIN TRANSGLYCOSYLASE F"/>
    <property type="match status" value="1"/>
</dbReference>
<feature type="signal peptide" evidence="2">
    <location>
        <begin position="1"/>
        <end position="29"/>
    </location>
</feature>
<reference evidence="5 6" key="1">
    <citation type="journal article" date="2015" name="Antonie Van Leeuwenhoek">
        <title>Thioclava indica sp. nov., isolated from surface seawater of the Indian Ocean.</title>
        <authorList>
            <person name="Liu Y."/>
            <person name="Lai Q."/>
            <person name="Du J."/>
            <person name="Xu H."/>
            <person name="Jiang L."/>
            <person name="Shao Z."/>
        </authorList>
    </citation>
    <scope>NUCLEOTIDE SEQUENCE [LARGE SCALE GENOMIC DNA]</scope>
    <source>
        <strain evidence="5 6">DT23-4</strain>
    </source>
</reference>
<evidence type="ECO:0000256" key="2">
    <source>
        <dbReference type="SAM" id="SignalP"/>
    </source>
</evidence>
<dbReference type="Proteomes" id="UP000027471">
    <property type="component" value="Unassembled WGS sequence"/>
</dbReference>
<protein>
    <recommendedName>
        <fullName evidence="7">Solute-binding protein family 3/N-terminal domain-containing protein</fullName>
    </recommendedName>
</protein>
<evidence type="ECO:0000313" key="6">
    <source>
        <dbReference type="Proteomes" id="UP000027471"/>
    </source>
</evidence>
<keyword evidence="1 2" id="KW-0732">Signal</keyword>
<dbReference type="GO" id="GO:0015276">
    <property type="term" value="F:ligand-gated monoatomic ion channel activity"/>
    <property type="evidence" value="ECO:0007669"/>
    <property type="project" value="InterPro"/>
</dbReference>
<evidence type="ECO:0000256" key="1">
    <source>
        <dbReference type="ARBA" id="ARBA00022729"/>
    </source>
</evidence>
<comment type="caution">
    <text evidence="5">The sequence shown here is derived from an EMBL/GenBank/DDBJ whole genome shotgun (WGS) entry which is preliminary data.</text>
</comment>
<keyword evidence="6" id="KW-1185">Reference proteome</keyword>
<dbReference type="PANTHER" id="PTHR35936:SF38">
    <property type="entry name" value="GLUTAMINE-BINDING PERIPLASMIC PROTEIN"/>
    <property type="match status" value="1"/>
</dbReference>
<evidence type="ECO:0000259" key="4">
    <source>
        <dbReference type="SMART" id="SM00079"/>
    </source>
</evidence>
<dbReference type="SMART" id="SM00079">
    <property type="entry name" value="PBPe"/>
    <property type="match status" value="1"/>
</dbReference>
<accession>A0A074JWW8</accession>
<dbReference type="Pfam" id="PF00497">
    <property type="entry name" value="SBP_bac_3"/>
    <property type="match status" value="1"/>
</dbReference>
<dbReference type="SMART" id="SM00062">
    <property type="entry name" value="PBPb"/>
    <property type="match status" value="1"/>
</dbReference>
<dbReference type="eggNOG" id="COG0834">
    <property type="taxonomic scope" value="Bacteria"/>
</dbReference>
<feature type="domain" description="Solute-binding protein family 3/N-terminal" evidence="3">
    <location>
        <begin position="36"/>
        <end position="254"/>
    </location>
</feature>
<dbReference type="InterPro" id="IPR001320">
    <property type="entry name" value="Iontro_rcpt_C"/>
</dbReference>
<proteinExistence type="predicted"/>